<protein>
    <submittedName>
        <fullName evidence="1">HAD-IA family hydrolase</fullName>
    </submittedName>
</protein>
<sequence>MRSPQVIFVDAVGTLFGVRGSVGEQYAKVAAEFNVSLDPQLINRAFYQAFQAAPKIAFPNLPQSDIPLAEYQWWRSLAQQTFSQTGDLINFLDFEAFFKRLYAYFASAEPWFIYEDTWLALDSWKQQGITLGVLSNFDSRIYAVMKALRLEDYFTTITISTEIGAAKPDCLIFEAALTKHQIERSPDLAWHIGDSFGEDYMGATTAGITAFWLDRDRQPTTNPAKQAARTIDKLTSLITDLATDSALRSLS</sequence>
<keyword evidence="1" id="KW-0378">Hydrolase</keyword>
<dbReference type="PANTHER" id="PTHR46191">
    <property type="match status" value="1"/>
</dbReference>
<dbReference type="NCBIfam" id="TIGR01549">
    <property type="entry name" value="HAD-SF-IA-v1"/>
    <property type="match status" value="1"/>
</dbReference>
<organism evidence="1 2">
    <name type="scientific">Phormidium tenue FACHB-1050</name>
    <dbReference type="NCBI Taxonomy" id="2692857"/>
    <lineage>
        <taxon>Bacteria</taxon>
        <taxon>Bacillati</taxon>
        <taxon>Cyanobacteriota</taxon>
        <taxon>Cyanophyceae</taxon>
        <taxon>Oscillatoriophycideae</taxon>
        <taxon>Oscillatoriales</taxon>
        <taxon>Oscillatoriaceae</taxon>
        <taxon>Phormidium</taxon>
    </lineage>
</organism>
<evidence type="ECO:0000313" key="1">
    <source>
        <dbReference type="EMBL" id="MBD2316858.1"/>
    </source>
</evidence>
<dbReference type="InterPro" id="IPR036412">
    <property type="entry name" value="HAD-like_sf"/>
</dbReference>
<dbReference type="SUPFAM" id="SSF56784">
    <property type="entry name" value="HAD-like"/>
    <property type="match status" value="1"/>
</dbReference>
<dbReference type="InterPro" id="IPR011949">
    <property type="entry name" value="HAD-SF_hydro_IA_REG-2-like"/>
</dbReference>
<dbReference type="InterPro" id="IPR044924">
    <property type="entry name" value="HAD-SF_hydro_IA_REG-2-like_cap"/>
</dbReference>
<dbReference type="SFLD" id="SFLDG01129">
    <property type="entry name" value="C1.5:_HAD__Beta-PGM__Phosphata"/>
    <property type="match status" value="1"/>
</dbReference>
<accession>A0ABR8C997</accession>
<dbReference type="PANTHER" id="PTHR46191:SF2">
    <property type="entry name" value="HALOACID DEHALOGENASE-LIKE HYDROLASE DOMAIN-CONTAINING PROTEIN 3"/>
    <property type="match status" value="1"/>
</dbReference>
<dbReference type="InterPro" id="IPR051828">
    <property type="entry name" value="HAD-like_hydrolase_domain"/>
</dbReference>
<dbReference type="Proteomes" id="UP000618445">
    <property type="component" value="Unassembled WGS sequence"/>
</dbReference>
<dbReference type="NCBIfam" id="TIGR02252">
    <property type="entry name" value="DREG-2"/>
    <property type="match status" value="1"/>
</dbReference>
<dbReference type="SFLD" id="SFLDS00003">
    <property type="entry name" value="Haloacid_Dehalogenase"/>
    <property type="match status" value="1"/>
</dbReference>
<name>A0ABR8C997_9CYAN</name>
<comment type="caution">
    <text evidence="1">The sequence shown here is derived from an EMBL/GenBank/DDBJ whole genome shotgun (WGS) entry which is preliminary data.</text>
</comment>
<dbReference type="Pfam" id="PF00702">
    <property type="entry name" value="Hydrolase"/>
    <property type="match status" value="1"/>
</dbReference>
<dbReference type="InterPro" id="IPR006439">
    <property type="entry name" value="HAD-SF_hydro_IA"/>
</dbReference>
<gene>
    <name evidence="1" type="ORF">H6G05_08365</name>
</gene>
<dbReference type="GO" id="GO:0016787">
    <property type="term" value="F:hydrolase activity"/>
    <property type="evidence" value="ECO:0007669"/>
    <property type="project" value="UniProtKB-KW"/>
</dbReference>
<dbReference type="Gene3D" id="1.10.150.720">
    <property type="entry name" value="Haloacid dehalogenase-like hydrolase"/>
    <property type="match status" value="1"/>
</dbReference>
<dbReference type="EMBL" id="JACJQY010000010">
    <property type="protein sequence ID" value="MBD2316858.1"/>
    <property type="molecule type" value="Genomic_DNA"/>
</dbReference>
<dbReference type="InterPro" id="IPR023214">
    <property type="entry name" value="HAD_sf"/>
</dbReference>
<evidence type="ECO:0000313" key="2">
    <source>
        <dbReference type="Proteomes" id="UP000618445"/>
    </source>
</evidence>
<reference evidence="1 2" key="1">
    <citation type="journal article" date="2020" name="ISME J.">
        <title>Comparative genomics reveals insights into cyanobacterial evolution and habitat adaptation.</title>
        <authorList>
            <person name="Chen M.Y."/>
            <person name="Teng W.K."/>
            <person name="Zhao L."/>
            <person name="Hu C.X."/>
            <person name="Zhou Y.K."/>
            <person name="Han B.P."/>
            <person name="Song L.R."/>
            <person name="Shu W.S."/>
        </authorList>
    </citation>
    <scope>NUCLEOTIDE SEQUENCE [LARGE SCALE GENOMIC DNA]</scope>
    <source>
        <strain evidence="1 2">FACHB-1050</strain>
    </source>
</reference>
<dbReference type="RefSeq" id="WP_190577737.1">
    <property type="nucleotide sequence ID" value="NZ_CAWPQU010000002.1"/>
</dbReference>
<keyword evidence="2" id="KW-1185">Reference proteome</keyword>
<dbReference type="Gene3D" id="3.40.50.1000">
    <property type="entry name" value="HAD superfamily/HAD-like"/>
    <property type="match status" value="1"/>
</dbReference>
<proteinExistence type="predicted"/>